<name>A0A502DZU6_9BURK</name>
<dbReference type="Pfam" id="PF00512">
    <property type="entry name" value="HisKA"/>
    <property type="match status" value="1"/>
</dbReference>
<comment type="subcellular location">
    <subcellularLocation>
        <location evidence="2">Membrane</location>
        <topology evidence="2">Multi-pass membrane protein</topology>
    </subcellularLocation>
</comment>
<dbReference type="PANTHER" id="PTHR45436">
    <property type="entry name" value="SENSOR HISTIDINE KINASE YKOH"/>
    <property type="match status" value="1"/>
</dbReference>
<dbReference type="Pfam" id="PF08521">
    <property type="entry name" value="2CSK_N"/>
    <property type="match status" value="1"/>
</dbReference>
<evidence type="ECO:0000256" key="10">
    <source>
        <dbReference type="ARBA" id="ARBA00022989"/>
    </source>
</evidence>
<gene>
    <name evidence="15" type="ORF">EAH82_05265</name>
</gene>
<comment type="catalytic activity">
    <reaction evidence="1">
        <text>ATP + protein L-histidine = ADP + protein N-phospho-L-histidine.</text>
        <dbReference type="EC" id="2.7.13.3"/>
    </reaction>
</comment>
<evidence type="ECO:0000256" key="6">
    <source>
        <dbReference type="ARBA" id="ARBA00022692"/>
    </source>
</evidence>
<dbReference type="InterPro" id="IPR036890">
    <property type="entry name" value="HATPase_C_sf"/>
</dbReference>
<keyword evidence="9" id="KW-0067">ATP-binding</keyword>
<dbReference type="AlphaFoldDB" id="A0A502DZU6"/>
<dbReference type="PROSITE" id="PS50109">
    <property type="entry name" value="HIS_KIN"/>
    <property type="match status" value="1"/>
</dbReference>
<evidence type="ECO:0000256" key="9">
    <source>
        <dbReference type="ARBA" id="ARBA00022840"/>
    </source>
</evidence>
<dbReference type="SMART" id="SM00387">
    <property type="entry name" value="HATPase_c"/>
    <property type="match status" value="1"/>
</dbReference>
<dbReference type="Gene3D" id="3.30.565.10">
    <property type="entry name" value="Histidine kinase-like ATPase, C-terminal domain"/>
    <property type="match status" value="1"/>
</dbReference>
<evidence type="ECO:0000256" key="11">
    <source>
        <dbReference type="ARBA" id="ARBA00023012"/>
    </source>
</evidence>
<dbReference type="PANTHER" id="PTHR45436:SF14">
    <property type="entry name" value="SENSOR PROTEIN QSEC"/>
    <property type="match status" value="1"/>
</dbReference>
<dbReference type="InterPro" id="IPR013727">
    <property type="entry name" value="2CSK_N"/>
</dbReference>
<evidence type="ECO:0000256" key="8">
    <source>
        <dbReference type="ARBA" id="ARBA00022777"/>
    </source>
</evidence>
<dbReference type="EMBL" id="RCZI01000001">
    <property type="protein sequence ID" value="TPG30857.1"/>
    <property type="molecule type" value="Genomic_DNA"/>
</dbReference>
<dbReference type="EC" id="2.7.13.3" evidence="3"/>
<dbReference type="PRINTS" id="PR00344">
    <property type="entry name" value="BCTRLSENSOR"/>
</dbReference>
<proteinExistence type="predicted"/>
<dbReference type="CDD" id="cd00082">
    <property type="entry name" value="HisKA"/>
    <property type="match status" value="1"/>
</dbReference>
<dbReference type="InterPro" id="IPR050428">
    <property type="entry name" value="TCS_sensor_his_kinase"/>
</dbReference>
<keyword evidence="8" id="KW-0418">Kinase</keyword>
<keyword evidence="11" id="KW-0902">Two-component regulatory system</keyword>
<dbReference type="OrthoDB" id="8554694at2"/>
<evidence type="ECO:0000256" key="1">
    <source>
        <dbReference type="ARBA" id="ARBA00000085"/>
    </source>
</evidence>
<protein>
    <recommendedName>
        <fullName evidence="3">histidine kinase</fullName>
        <ecNumber evidence="3">2.7.13.3</ecNumber>
    </recommendedName>
</protein>
<evidence type="ECO:0000256" key="13">
    <source>
        <dbReference type="SAM" id="Phobius"/>
    </source>
</evidence>
<dbReference type="RefSeq" id="WP_140839235.1">
    <property type="nucleotide sequence ID" value="NZ_RCZI01000001.1"/>
</dbReference>
<dbReference type="InterPro" id="IPR005467">
    <property type="entry name" value="His_kinase_dom"/>
</dbReference>
<keyword evidence="7" id="KW-0547">Nucleotide-binding</keyword>
<evidence type="ECO:0000259" key="14">
    <source>
        <dbReference type="PROSITE" id="PS50109"/>
    </source>
</evidence>
<evidence type="ECO:0000256" key="3">
    <source>
        <dbReference type="ARBA" id="ARBA00012438"/>
    </source>
</evidence>
<dbReference type="Proteomes" id="UP000319212">
    <property type="component" value="Unassembled WGS sequence"/>
</dbReference>
<feature type="transmembrane region" description="Helical" evidence="13">
    <location>
        <begin position="171"/>
        <end position="190"/>
    </location>
</feature>
<dbReference type="Pfam" id="PF02518">
    <property type="entry name" value="HATPase_c"/>
    <property type="match status" value="1"/>
</dbReference>
<keyword evidence="5" id="KW-0808">Transferase</keyword>
<feature type="transmembrane region" description="Helical" evidence="13">
    <location>
        <begin position="25"/>
        <end position="49"/>
    </location>
</feature>
<reference evidence="15 16" key="1">
    <citation type="journal article" date="2019" name="Environ. Microbiol.">
        <title>Species interactions and distinct microbial communities in high Arctic permafrost affected cryosols are associated with the CH4 and CO2 gas fluxes.</title>
        <authorList>
            <person name="Altshuler I."/>
            <person name="Hamel J."/>
            <person name="Turney S."/>
            <person name="Magnuson E."/>
            <person name="Levesque R."/>
            <person name="Greer C."/>
            <person name="Whyte L.G."/>
        </authorList>
    </citation>
    <scope>NUCLEOTIDE SEQUENCE [LARGE SCALE GENOMIC DNA]</scope>
    <source>
        <strain evidence="15 16">S06.C</strain>
    </source>
</reference>
<evidence type="ECO:0000256" key="5">
    <source>
        <dbReference type="ARBA" id="ARBA00022679"/>
    </source>
</evidence>
<evidence type="ECO:0000313" key="15">
    <source>
        <dbReference type="EMBL" id="TPG30857.1"/>
    </source>
</evidence>
<evidence type="ECO:0000313" key="16">
    <source>
        <dbReference type="Proteomes" id="UP000319212"/>
    </source>
</evidence>
<dbReference type="GO" id="GO:0000155">
    <property type="term" value="F:phosphorelay sensor kinase activity"/>
    <property type="evidence" value="ECO:0007669"/>
    <property type="project" value="InterPro"/>
</dbReference>
<feature type="domain" description="Histidine kinase" evidence="14">
    <location>
        <begin position="251"/>
        <end position="465"/>
    </location>
</feature>
<evidence type="ECO:0000256" key="12">
    <source>
        <dbReference type="ARBA" id="ARBA00023136"/>
    </source>
</evidence>
<dbReference type="SMART" id="SM00388">
    <property type="entry name" value="HisKA"/>
    <property type="match status" value="1"/>
</dbReference>
<evidence type="ECO:0000256" key="4">
    <source>
        <dbReference type="ARBA" id="ARBA00022553"/>
    </source>
</evidence>
<evidence type="ECO:0000256" key="7">
    <source>
        <dbReference type="ARBA" id="ARBA00022741"/>
    </source>
</evidence>
<accession>A0A502DZU6</accession>
<keyword evidence="6 13" id="KW-0812">Transmembrane</keyword>
<organism evidence="15 16">
    <name type="scientific">Variovorax guangxiensis</name>
    <dbReference type="NCBI Taxonomy" id="1775474"/>
    <lineage>
        <taxon>Bacteria</taxon>
        <taxon>Pseudomonadati</taxon>
        <taxon>Pseudomonadota</taxon>
        <taxon>Betaproteobacteria</taxon>
        <taxon>Burkholderiales</taxon>
        <taxon>Comamonadaceae</taxon>
        <taxon>Variovorax</taxon>
    </lineage>
</organism>
<sequence length="474" mass="51775">MRARFQRWRDERRAARGAYSLRRRLIASVLGASVLVWLVSLAVVVHVAWRETSDVFDDALKESARLVLALGGPQTSNGTTREPASRGEAAKLELHYQLVSGDGRVLGRGEDAPERPFSPAFSTRKGYENVRVDGRAWRVYLLRAEGQDLQVQIGQPWDERLELLEDIAEDLLWPMLGLLLLLGGFCWFVIRRLLKPLERTAGRIAAKSPDDLSPVPSSEEPRELLPIVTALNGVFARLGHALQAERRFTADAAHELRTPLAALRMRIQLMQRQQAAGSGAPVDLRGLRNEVDRCTALTESLLALARLDPERPESLAKEAVALDALFDRLAAEQRDVSVGALQVDARGLALQAHPALLESALRNLVDNAWRYGASQVTVDATTTAQGVRIAVRDDGPGVAEADRARLTERFFRVLGTEQTGSGLGLSIVARIAALHGASLRFEDGLETGGHGRGGLGVVMDFPVPASDPRLAHRG</sequence>
<dbReference type="InterPro" id="IPR036097">
    <property type="entry name" value="HisK_dim/P_sf"/>
</dbReference>
<dbReference type="SUPFAM" id="SSF55874">
    <property type="entry name" value="ATPase domain of HSP90 chaperone/DNA topoisomerase II/histidine kinase"/>
    <property type="match status" value="1"/>
</dbReference>
<evidence type="ECO:0000256" key="2">
    <source>
        <dbReference type="ARBA" id="ARBA00004141"/>
    </source>
</evidence>
<dbReference type="Gene3D" id="1.10.287.130">
    <property type="match status" value="1"/>
</dbReference>
<keyword evidence="12 13" id="KW-0472">Membrane</keyword>
<dbReference type="GO" id="GO:0005524">
    <property type="term" value="F:ATP binding"/>
    <property type="evidence" value="ECO:0007669"/>
    <property type="project" value="UniProtKB-KW"/>
</dbReference>
<dbReference type="InterPro" id="IPR003661">
    <property type="entry name" value="HisK_dim/P_dom"/>
</dbReference>
<keyword evidence="10 13" id="KW-1133">Transmembrane helix</keyword>
<keyword evidence="4" id="KW-0597">Phosphoprotein</keyword>
<dbReference type="InterPro" id="IPR003594">
    <property type="entry name" value="HATPase_dom"/>
</dbReference>
<dbReference type="InterPro" id="IPR004358">
    <property type="entry name" value="Sig_transdc_His_kin-like_C"/>
</dbReference>
<dbReference type="SUPFAM" id="SSF47384">
    <property type="entry name" value="Homodimeric domain of signal transducing histidine kinase"/>
    <property type="match status" value="1"/>
</dbReference>
<dbReference type="GO" id="GO:0005886">
    <property type="term" value="C:plasma membrane"/>
    <property type="evidence" value="ECO:0007669"/>
    <property type="project" value="TreeGrafter"/>
</dbReference>
<comment type="caution">
    <text evidence="15">The sequence shown here is derived from an EMBL/GenBank/DDBJ whole genome shotgun (WGS) entry which is preliminary data.</text>
</comment>